<keyword evidence="4" id="KW-1185">Reference proteome</keyword>
<dbReference type="Proteomes" id="UP001303473">
    <property type="component" value="Unassembled WGS sequence"/>
</dbReference>
<feature type="compositionally biased region" description="Basic residues" evidence="1">
    <location>
        <begin position="19"/>
        <end position="32"/>
    </location>
</feature>
<reference evidence="4" key="1">
    <citation type="journal article" date="2023" name="Mol. Phylogenet. Evol.">
        <title>Genome-scale phylogeny and comparative genomics of the fungal order Sordariales.</title>
        <authorList>
            <person name="Hensen N."/>
            <person name="Bonometti L."/>
            <person name="Westerberg I."/>
            <person name="Brannstrom I.O."/>
            <person name="Guillou S."/>
            <person name="Cros-Aarteil S."/>
            <person name="Calhoun S."/>
            <person name="Haridas S."/>
            <person name="Kuo A."/>
            <person name="Mondo S."/>
            <person name="Pangilinan J."/>
            <person name="Riley R."/>
            <person name="LaButti K."/>
            <person name="Andreopoulos B."/>
            <person name="Lipzen A."/>
            <person name="Chen C."/>
            <person name="Yan M."/>
            <person name="Daum C."/>
            <person name="Ng V."/>
            <person name="Clum A."/>
            <person name="Steindorff A."/>
            <person name="Ohm R.A."/>
            <person name="Martin F."/>
            <person name="Silar P."/>
            <person name="Natvig D.O."/>
            <person name="Lalanne C."/>
            <person name="Gautier V."/>
            <person name="Ament-Velasquez S.L."/>
            <person name="Kruys A."/>
            <person name="Hutchinson M.I."/>
            <person name="Powell A.J."/>
            <person name="Barry K."/>
            <person name="Miller A.N."/>
            <person name="Grigoriev I.V."/>
            <person name="Debuchy R."/>
            <person name="Gladieux P."/>
            <person name="Hiltunen Thoren M."/>
            <person name="Johannesson H."/>
        </authorList>
    </citation>
    <scope>NUCLEOTIDE SEQUENCE [LARGE SCALE GENOMIC DNA]</scope>
    <source>
        <strain evidence="4">CBS 340.73</strain>
    </source>
</reference>
<keyword evidence="2" id="KW-1133">Transmembrane helix</keyword>
<organism evidence="3 4">
    <name type="scientific">Diplogelasinospora grovesii</name>
    <dbReference type="NCBI Taxonomy" id="303347"/>
    <lineage>
        <taxon>Eukaryota</taxon>
        <taxon>Fungi</taxon>
        <taxon>Dikarya</taxon>
        <taxon>Ascomycota</taxon>
        <taxon>Pezizomycotina</taxon>
        <taxon>Sordariomycetes</taxon>
        <taxon>Sordariomycetidae</taxon>
        <taxon>Sordariales</taxon>
        <taxon>Diplogelasinosporaceae</taxon>
        <taxon>Diplogelasinospora</taxon>
    </lineage>
</organism>
<dbReference type="EMBL" id="MU853761">
    <property type="protein sequence ID" value="KAK3944104.1"/>
    <property type="molecule type" value="Genomic_DNA"/>
</dbReference>
<evidence type="ECO:0000256" key="1">
    <source>
        <dbReference type="SAM" id="MobiDB-lite"/>
    </source>
</evidence>
<evidence type="ECO:0000313" key="3">
    <source>
        <dbReference type="EMBL" id="KAK3944104.1"/>
    </source>
</evidence>
<gene>
    <name evidence="3" type="ORF">QBC46DRAFT_404700</name>
</gene>
<feature type="region of interest" description="Disordered" evidence="1">
    <location>
        <begin position="1"/>
        <end position="32"/>
    </location>
</feature>
<protein>
    <submittedName>
        <fullName evidence="3">Uncharacterized protein</fullName>
    </submittedName>
</protein>
<comment type="caution">
    <text evidence="3">The sequence shown here is derived from an EMBL/GenBank/DDBJ whole genome shotgun (WGS) entry which is preliminary data.</text>
</comment>
<keyword evidence="2" id="KW-0472">Membrane</keyword>
<proteinExistence type="predicted"/>
<evidence type="ECO:0000256" key="2">
    <source>
        <dbReference type="SAM" id="Phobius"/>
    </source>
</evidence>
<evidence type="ECO:0000313" key="4">
    <source>
        <dbReference type="Proteomes" id="UP001303473"/>
    </source>
</evidence>
<name>A0AAN6S883_9PEZI</name>
<accession>A0AAN6S883</accession>
<dbReference type="AlphaFoldDB" id="A0AAN6S883"/>
<sequence length="127" mass="14939">MGDGKDFRKAPPASQAEHHHQKRNTSKERDRHRHLQLARIFESQPAKNVYPAVPFLAVRMHPTRIRKSQRNVADPRILHGRGNQVDRQYWCMLFMEEARRSCTKLTFAIIAVYTGFVVYSHHAFWDS</sequence>
<keyword evidence="2" id="KW-0812">Transmembrane</keyword>
<feature type="transmembrane region" description="Helical" evidence="2">
    <location>
        <begin position="105"/>
        <end position="125"/>
    </location>
</feature>